<dbReference type="InterPro" id="IPR001078">
    <property type="entry name" value="2-oxoacid_DH_actylTfrase"/>
</dbReference>
<keyword evidence="5 6" id="KW-0012">Acyltransferase</keyword>
<evidence type="ECO:0000256" key="4">
    <source>
        <dbReference type="ARBA" id="ARBA00022823"/>
    </source>
</evidence>
<dbReference type="RefSeq" id="WP_328601802.1">
    <property type="nucleotide sequence ID" value="NZ_WRPP01000002.1"/>
</dbReference>
<dbReference type="GO" id="GO:0016407">
    <property type="term" value="F:acetyltransferase activity"/>
    <property type="evidence" value="ECO:0007669"/>
    <property type="project" value="TreeGrafter"/>
</dbReference>
<dbReference type="GO" id="GO:0005737">
    <property type="term" value="C:cytoplasm"/>
    <property type="evidence" value="ECO:0007669"/>
    <property type="project" value="TreeGrafter"/>
</dbReference>
<comment type="similarity">
    <text evidence="2 6">Belongs to the 2-oxoacid dehydrogenase family.</text>
</comment>
<evidence type="ECO:0000313" key="11">
    <source>
        <dbReference type="Proteomes" id="UP000466794"/>
    </source>
</evidence>
<dbReference type="Proteomes" id="UP000466794">
    <property type="component" value="Unassembled WGS sequence"/>
</dbReference>
<name>A0A7K1UVH8_9NOCA</name>
<accession>A0A7K1UVH8</accession>
<proteinExistence type="inferred from homology"/>
<feature type="domain" description="Lipoyl-binding" evidence="8">
    <location>
        <begin position="1"/>
        <end position="76"/>
    </location>
</feature>
<evidence type="ECO:0000256" key="6">
    <source>
        <dbReference type="RuleBase" id="RU003423"/>
    </source>
</evidence>
<feature type="compositionally biased region" description="Low complexity" evidence="7">
    <location>
        <begin position="236"/>
        <end position="247"/>
    </location>
</feature>
<evidence type="ECO:0000259" key="8">
    <source>
        <dbReference type="PROSITE" id="PS50968"/>
    </source>
</evidence>
<comment type="caution">
    <text evidence="10">The sequence shown here is derived from an EMBL/GenBank/DDBJ whole genome shotgun (WGS) entry which is preliminary data.</text>
</comment>
<dbReference type="PANTHER" id="PTHR43178">
    <property type="entry name" value="DIHYDROLIPOAMIDE ACETYLTRANSFERASE COMPONENT OF PYRUVATE DEHYDROGENASE COMPLEX"/>
    <property type="match status" value="1"/>
</dbReference>
<dbReference type="PROSITE" id="PS51826">
    <property type="entry name" value="PSBD"/>
    <property type="match status" value="2"/>
</dbReference>
<dbReference type="Gene3D" id="3.30.559.10">
    <property type="entry name" value="Chloramphenicol acetyltransferase-like domain"/>
    <property type="match status" value="1"/>
</dbReference>
<dbReference type="Gene3D" id="4.10.320.10">
    <property type="entry name" value="E3-binding domain"/>
    <property type="match status" value="2"/>
</dbReference>
<evidence type="ECO:0000256" key="3">
    <source>
        <dbReference type="ARBA" id="ARBA00022679"/>
    </source>
</evidence>
<feature type="compositionally biased region" description="Low complexity" evidence="7">
    <location>
        <begin position="86"/>
        <end position="96"/>
    </location>
</feature>
<evidence type="ECO:0000256" key="5">
    <source>
        <dbReference type="ARBA" id="ARBA00023315"/>
    </source>
</evidence>
<keyword evidence="3 6" id="KW-0808">Transferase</keyword>
<evidence type="ECO:0000259" key="9">
    <source>
        <dbReference type="PROSITE" id="PS51826"/>
    </source>
</evidence>
<dbReference type="AlphaFoldDB" id="A0A7K1UVH8"/>
<reference evidence="10 11" key="1">
    <citation type="submission" date="2019-12" db="EMBL/GenBank/DDBJ databases">
        <title>Nocardia sp. nov. ET3-3 isolated from soil.</title>
        <authorList>
            <person name="Kanchanasin P."/>
            <person name="Tanasupawat S."/>
            <person name="Yuki M."/>
            <person name="Kudo T."/>
        </authorList>
    </citation>
    <scope>NUCLEOTIDE SEQUENCE [LARGE SCALE GENOMIC DNA]</scope>
    <source>
        <strain evidence="10 11">ET3-3</strain>
    </source>
</reference>
<feature type="compositionally biased region" description="Basic and acidic residues" evidence="7">
    <location>
        <begin position="118"/>
        <end position="133"/>
    </location>
</feature>
<keyword evidence="4 6" id="KW-0450">Lipoyl</keyword>
<dbReference type="InterPro" id="IPR023213">
    <property type="entry name" value="CAT-like_dom_sf"/>
</dbReference>
<feature type="compositionally biased region" description="Low complexity" evidence="7">
    <location>
        <begin position="104"/>
        <end position="117"/>
    </location>
</feature>
<dbReference type="Pfam" id="PF00198">
    <property type="entry name" value="2-oxoacid_dh"/>
    <property type="match status" value="1"/>
</dbReference>
<evidence type="ECO:0000256" key="7">
    <source>
        <dbReference type="SAM" id="MobiDB-lite"/>
    </source>
</evidence>
<keyword evidence="11" id="KW-1185">Reference proteome</keyword>
<sequence length="482" mass="50331">MPEFRMPSLGADMTEGTLLEWRVRPGDAVHQGDVVAEVDTTKAAIEVECFDDGVIGEILVPEGATVPVGTPLATIETAATSGPDGSSPAVAATPEPESAPAPPVASERPVTPAAPVAAEHEQVEHEHDGHESAFRATPLVRRLAAEAGIDLATVHGSAPGGRIVRADVDRAVVERRDGHRAHVRATGYARRLASEAEVDLTGIAGTGPGGAVRAVDVRAAASQRGEAPAVQRESARPVPASPESASAPIPPAARQPLAPQHDPAEVRKLIAAAMTRSKRTVPHYYLSSTIDMTAAQRWLTEYNRRVPVTERMLPAALLLAATARAARAVPELNGHWIDDEFRAATAVHLGVVVSMRAGGIIVPTIPDADRLALPELMAAMRGVAERARAVRLRSSDATPATITVTNLGDLGVDSVYGVIAAPQVAIVGFGAVTERPCAVDGLLGVRPQLTATLSADHRATDGAIGARFLHILADLLQTPEEL</sequence>
<dbReference type="PANTHER" id="PTHR43178:SF5">
    <property type="entry name" value="LIPOAMIDE ACYLTRANSFERASE COMPONENT OF BRANCHED-CHAIN ALPHA-KETO ACID DEHYDROGENASE COMPLEX, MITOCHONDRIAL"/>
    <property type="match status" value="1"/>
</dbReference>
<dbReference type="InterPro" id="IPR036625">
    <property type="entry name" value="E3-bd_dom_sf"/>
</dbReference>
<comment type="cofactor">
    <cofactor evidence="1 6">
        <name>(R)-lipoate</name>
        <dbReference type="ChEBI" id="CHEBI:83088"/>
    </cofactor>
</comment>
<dbReference type="GO" id="GO:0031405">
    <property type="term" value="F:lipoic acid binding"/>
    <property type="evidence" value="ECO:0007669"/>
    <property type="project" value="TreeGrafter"/>
</dbReference>
<gene>
    <name evidence="10" type="ORF">GPX89_14090</name>
</gene>
<dbReference type="InterPro" id="IPR000089">
    <property type="entry name" value="Biotin_lipoyl"/>
</dbReference>
<dbReference type="InterPro" id="IPR050743">
    <property type="entry name" value="2-oxoacid_DH_E2_comp"/>
</dbReference>
<dbReference type="InterPro" id="IPR004167">
    <property type="entry name" value="PSBD"/>
</dbReference>
<dbReference type="Pfam" id="PF00364">
    <property type="entry name" value="Biotin_lipoyl"/>
    <property type="match status" value="1"/>
</dbReference>
<feature type="region of interest" description="Disordered" evidence="7">
    <location>
        <begin position="76"/>
        <end position="133"/>
    </location>
</feature>
<protein>
    <recommendedName>
        <fullName evidence="6">Dihydrolipoamide acetyltransferase component of pyruvate dehydrogenase complex</fullName>
        <ecNumber evidence="6">2.3.1.-</ecNumber>
    </recommendedName>
</protein>
<dbReference type="Pfam" id="PF02817">
    <property type="entry name" value="E3_binding"/>
    <property type="match status" value="2"/>
</dbReference>
<dbReference type="Gene3D" id="2.40.50.100">
    <property type="match status" value="1"/>
</dbReference>
<feature type="domain" description="Peripheral subunit-binding (PSBD)" evidence="9">
    <location>
        <begin position="184"/>
        <end position="221"/>
    </location>
</feature>
<evidence type="ECO:0000256" key="1">
    <source>
        <dbReference type="ARBA" id="ARBA00001938"/>
    </source>
</evidence>
<feature type="region of interest" description="Disordered" evidence="7">
    <location>
        <begin position="223"/>
        <end position="261"/>
    </location>
</feature>
<dbReference type="SUPFAM" id="SSF47005">
    <property type="entry name" value="Peripheral subunit-binding domain of 2-oxo acid dehydrogenase complex"/>
    <property type="match status" value="2"/>
</dbReference>
<dbReference type="CDD" id="cd06849">
    <property type="entry name" value="lipoyl_domain"/>
    <property type="match status" value="1"/>
</dbReference>
<evidence type="ECO:0000313" key="10">
    <source>
        <dbReference type="EMBL" id="MVU78370.1"/>
    </source>
</evidence>
<dbReference type="SUPFAM" id="SSF52777">
    <property type="entry name" value="CoA-dependent acyltransferases"/>
    <property type="match status" value="1"/>
</dbReference>
<dbReference type="EMBL" id="WRPP01000002">
    <property type="protein sequence ID" value="MVU78370.1"/>
    <property type="molecule type" value="Genomic_DNA"/>
</dbReference>
<dbReference type="SUPFAM" id="SSF51230">
    <property type="entry name" value="Single hybrid motif"/>
    <property type="match status" value="1"/>
</dbReference>
<feature type="domain" description="Peripheral subunit-binding (PSBD)" evidence="9">
    <location>
        <begin position="135"/>
        <end position="172"/>
    </location>
</feature>
<evidence type="ECO:0000256" key="2">
    <source>
        <dbReference type="ARBA" id="ARBA00007317"/>
    </source>
</evidence>
<dbReference type="PROSITE" id="PS50968">
    <property type="entry name" value="BIOTINYL_LIPOYL"/>
    <property type="match status" value="1"/>
</dbReference>
<organism evidence="10 11">
    <name type="scientific">Nocardia terrae</name>
    <dbReference type="NCBI Taxonomy" id="2675851"/>
    <lineage>
        <taxon>Bacteria</taxon>
        <taxon>Bacillati</taxon>
        <taxon>Actinomycetota</taxon>
        <taxon>Actinomycetes</taxon>
        <taxon>Mycobacteriales</taxon>
        <taxon>Nocardiaceae</taxon>
        <taxon>Nocardia</taxon>
    </lineage>
</organism>
<dbReference type="EC" id="2.3.1.-" evidence="6"/>
<dbReference type="InterPro" id="IPR011053">
    <property type="entry name" value="Single_hybrid_motif"/>
</dbReference>